<sequence>MSKSKLVIGNIQMVMLTGSLLSASNIISLPAAFCQISGRDAWFGIAVPICFTLIVIYAMYKLSERSPGSNLFEIARWACGKWAGGLLNAVLIGYLFVDLVGSVRLFTDHIHSSILLRTPREFTVMIIMVVIVYFGQGTIEDIARTNNILFPQFLLLFLGLPLLLLNEIDYTQIQPVLANGWLNPLLGGVPGIGAFGDIIAMGAFLGCADRPRHMLKALRIGTILAGIVLTEAVWSTITVITARTAASTVFVGWIITQQIHITDFLDRVELFLLPIWMPIVLIRFCVLFQAITTGLASYARECKPYKFANVTGLLVMLAAIVSFRNVTEVMQAMNFGMAGLAVVVQLFYLGALLICVRLRKRESHIAGRRMGEPASALTAAAVGLLLVILAGSLFGRTYQAVGNAAAVVYLILLACLLWLSFRELRRLTARPSANLRKKEAAP</sequence>
<keyword evidence="6 8" id="KW-1133">Transmembrane helix</keyword>
<evidence type="ECO:0000256" key="8">
    <source>
        <dbReference type="SAM" id="Phobius"/>
    </source>
</evidence>
<name>A0ABW2V7J0_9BACL</name>
<dbReference type="Pfam" id="PF03845">
    <property type="entry name" value="Spore_permease"/>
    <property type="match status" value="1"/>
</dbReference>
<feature type="transmembrane region" description="Helical" evidence="8">
    <location>
        <begin position="400"/>
        <end position="421"/>
    </location>
</feature>
<keyword evidence="4" id="KW-0309">Germination</keyword>
<feature type="transmembrane region" description="Helical" evidence="8">
    <location>
        <begin position="148"/>
        <end position="165"/>
    </location>
</feature>
<evidence type="ECO:0000256" key="1">
    <source>
        <dbReference type="ARBA" id="ARBA00004141"/>
    </source>
</evidence>
<dbReference type="EMBL" id="JBHTGQ010000027">
    <property type="protein sequence ID" value="MFC7750726.1"/>
    <property type="molecule type" value="Genomic_DNA"/>
</dbReference>
<keyword evidence="5 8" id="KW-0812">Transmembrane</keyword>
<keyword evidence="3" id="KW-0813">Transport</keyword>
<comment type="subcellular location">
    <subcellularLocation>
        <location evidence="1">Membrane</location>
        <topology evidence="1">Multi-pass membrane protein</topology>
    </subcellularLocation>
</comment>
<evidence type="ECO:0000256" key="5">
    <source>
        <dbReference type="ARBA" id="ARBA00022692"/>
    </source>
</evidence>
<organism evidence="9 10">
    <name type="scientific">Paenibacillus thermoaerophilus</name>
    <dbReference type="NCBI Taxonomy" id="1215385"/>
    <lineage>
        <taxon>Bacteria</taxon>
        <taxon>Bacillati</taxon>
        <taxon>Bacillota</taxon>
        <taxon>Bacilli</taxon>
        <taxon>Bacillales</taxon>
        <taxon>Paenibacillaceae</taxon>
        <taxon>Paenibacillus</taxon>
    </lineage>
</organism>
<evidence type="ECO:0000313" key="9">
    <source>
        <dbReference type="EMBL" id="MFC7750726.1"/>
    </source>
</evidence>
<evidence type="ECO:0000256" key="2">
    <source>
        <dbReference type="ARBA" id="ARBA00007998"/>
    </source>
</evidence>
<protein>
    <submittedName>
        <fullName evidence="9">GerAB/ArcD/ProY family transporter</fullName>
    </submittedName>
</protein>
<evidence type="ECO:0000313" key="10">
    <source>
        <dbReference type="Proteomes" id="UP001596528"/>
    </source>
</evidence>
<dbReference type="RefSeq" id="WP_138789994.1">
    <property type="nucleotide sequence ID" value="NZ_JBHTGQ010000027.1"/>
</dbReference>
<evidence type="ECO:0000256" key="6">
    <source>
        <dbReference type="ARBA" id="ARBA00022989"/>
    </source>
</evidence>
<feature type="transmembrane region" description="Helical" evidence="8">
    <location>
        <begin position="7"/>
        <end position="29"/>
    </location>
</feature>
<feature type="transmembrane region" description="Helical" evidence="8">
    <location>
        <begin position="376"/>
        <end position="394"/>
    </location>
</feature>
<gene>
    <name evidence="9" type="ORF">ACFQWB_12435</name>
</gene>
<comment type="similarity">
    <text evidence="2">Belongs to the amino acid-polyamine-organocation (APC) superfamily. Spore germination protein (SGP) (TC 2.A.3.9) family.</text>
</comment>
<keyword evidence="10" id="KW-1185">Reference proteome</keyword>
<accession>A0ABW2V7J0</accession>
<feature type="transmembrane region" description="Helical" evidence="8">
    <location>
        <begin position="81"/>
        <end position="102"/>
    </location>
</feature>
<evidence type="ECO:0000256" key="4">
    <source>
        <dbReference type="ARBA" id="ARBA00022544"/>
    </source>
</evidence>
<evidence type="ECO:0000256" key="3">
    <source>
        <dbReference type="ARBA" id="ARBA00022448"/>
    </source>
</evidence>
<feature type="transmembrane region" description="Helical" evidence="8">
    <location>
        <begin position="185"/>
        <end position="208"/>
    </location>
</feature>
<dbReference type="InterPro" id="IPR004761">
    <property type="entry name" value="Spore_GerAB"/>
</dbReference>
<feature type="transmembrane region" description="Helical" evidence="8">
    <location>
        <begin position="220"/>
        <end position="242"/>
    </location>
</feature>
<feature type="transmembrane region" description="Helical" evidence="8">
    <location>
        <begin position="275"/>
        <end position="295"/>
    </location>
</feature>
<feature type="transmembrane region" description="Helical" evidence="8">
    <location>
        <begin position="41"/>
        <end position="60"/>
    </location>
</feature>
<feature type="transmembrane region" description="Helical" evidence="8">
    <location>
        <begin position="307"/>
        <end position="323"/>
    </location>
</feature>
<feature type="transmembrane region" description="Helical" evidence="8">
    <location>
        <begin position="335"/>
        <end position="356"/>
    </location>
</feature>
<evidence type="ECO:0000256" key="7">
    <source>
        <dbReference type="ARBA" id="ARBA00023136"/>
    </source>
</evidence>
<dbReference type="PANTHER" id="PTHR34975">
    <property type="entry name" value="SPORE GERMINATION PROTEIN A2"/>
    <property type="match status" value="1"/>
</dbReference>
<keyword evidence="7 8" id="KW-0472">Membrane</keyword>
<reference evidence="10" key="1">
    <citation type="journal article" date="2019" name="Int. J. Syst. Evol. Microbiol.">
        <title>The Global Catalogue of Microorganisms (GCM) 10K type strain sequencing project: providing services to taxonomists for standard genome sequencing and annotation.</title>
        <authorList>
            <consortium name="The Broad Institute Genomics Platform"/>
            <consortium name="The Broad Institute Genome Sequencing Center for Infectious Disease"/>
            <person name="Wu L."/>
            <person name="Ma J."/>
        </authorList>
    </citation>
    <scope>NUCLEOTIDE SEQUENCE [LARGE SCALE GENOMIC DNA]</scope>
    <source>
        <strain evidence="10">JCM 18657</strain>
    </source>
</reference>
<feature type="transmembrane region" description="Helical" evidence="8">
    <location>
        <begin position="122"/>
        <end position="139"/>
    </location>
</feature>
<proteinExistence type="inferred from homology"/>
<comment type="caution">
    <text evidence="9">The sequence shown here is derived from an EMBL/GenBank/DDBJ whole genome shotgun (WGS) entry which is preliminary data.</text>
</comment>
<dbReference type="PANTHER" id="PTHR34975:SF2">
    <property type="entry name" value="SPORE GERMINATION PROTEIN A2"/>
    <property type="match status" value="1"/>
</dbReference>
<dbReference type="Proteomes" id="UP001596528">
    <property type="component" value="Unassembled WGS sequence"/>
</dbReference>